<feature type="compositionally biased region" description="Basic and acidic residues" evidence="1">
    <location>
        <begin position="44"/>
        <end position="66"/>
    </location>
</feature>
<evidence type="ECO:0000313" key="2">
    <source>
        <dbReference type="EMBL" id="GIY81000.1"/>
    </source>
</evidence>
<gene>
    <name evidence="2" type="ORF">CEXT_627941</name>
</gene>
<dbReference type="EMBL" id="BPLR01016068">
    <property type="protein sequence ID" value="GIY81000.1"/>
    <property type="molecule type" value="Genomic_DNA"/>
</dbReference>
<evidence type="ECO:0000313" key="3">
    <source>
        <dbReference type="Proteomes" id="UP001054945"/>
    </source>
</evidence>
<organism evidence="2 3">
    <name type="scientific">Caerostris extrusa</name>
    <name type="common">Bark spider</name>
    <name type="synonym">Caerostris bankana</name>
    <dbReference type="NCBI Taxonomy" id="172846"/>
    <lineage>
        <taxon>Eukaryota</taxon>
        <taxon>Metazoa</taxon>
        <taxon>Ecdysozoa</taxon>
        <taxon>Arthropoda</taxon>
        <taxon>Chelicerata</taxon>
        <taxon>Arachnida</taxon>
        <taxon>Araneae</taxon>
        <taxon>Araneomorphae</taxon>
        <taxon>Entelegynae</taxon>
        <taxon>Araneoidea</taxon>
        <taxon>Araneidae</taxon>
        <taxon>Caerostris</taxon>
    </lineage>
</organism>
<feature type="region of interest" description="Disordered" evidence="1">
    <location>
        <begin position="130"/>
        <end position="156"/>
    </location>
</feature>
<feature type="compositionally biased region" description="Polar residues" evidence="1">
    <location>
        <begin position="93"/>
        <end position="107"/>
    </location>
</feature>
<evidence type="ECO:0000256" key="1">
    <source>
        <dbReference type="SAM" id="MobiDB-lite"/>
    </source>
</evidence>
<feature type="region of interest" description="Disordered" evidence="1">
    <location>
        <begin position="44"/>
        <end position="70"/>
    </location>
</feature>
<dbReference type="Proteomes" id="UP001054945">
    <property type="component" value="Unassembled WGS sequence"/>
</dbReference>
<name>A0AAV4WI21_CAEEX</name>
<protein>
    <submittedName>
        <fullName evidence="2">Uncharacterized protein</fullName>
    </submittedName>
</protein>
<feature type="region of interest" description="Disordered" evidence="1">
    <location>
        <begin position="93"/>
        <end position="112"/>
    </location>
</feature>
<reference evidence="2 3" key="1">
    <citation type="submission" date="2021-06" db="EMBL/GenBank/DDBJ databases">
        <title>Caerostris extrusa draft genome.</title>
        <authorList>
            <person name="Kono N."/>
            <person name="Arakawa K."/>
        </authorList>
    </citation>
    <scope>NUCLEOTIDE SEQUENCE [LARGE SCALE GENOMIC DNA]</scope>
</reference>
<proteinExistence type="predicted"/>
<accession>A0AAV4WI21</accession>
<dbReference type="AlphaFoldDB" id="A0AAV4WI21"/>
<comment type="caution">
    <text evidence="2">The sequence shown here is derived from an EMBL/GenBank/DDBJ whole genome shotgun (WGS) entry which is preliminary data.</text>
</comment>
<keyword evidence="3" id="KW-1185">Reference proteome</keyword>
<sequence length="156" mass="17174">MGFLDLEEEKKKRYRKRKDLGKLSHFQEEKNSTVCLFSFCKRKEQNSRGSFEGDKANDKGGGEKGEGGFSLASTKKKAAAFAARTICGETRGVNTTPVQTRNSSLWSSPGGECRKRERIRVDGIGKLKKASMAGQGQVLGDNETSRAALHSTVQRK</sequence>